<dbReference type="GO" id="GO:0001694">
    <property type="term" value="P:histamine biosynthetic process"/>
    <property type="evidence" value="ECO:0007669"/>
    <property type="project" value="TreeGrafter"/>
</dbReference>
<evidence type="ECO:0000256" key="9">
    <source>
        <dbReference type="ARBA" id="ARBA00039946"/>
    </source>
</evidence>
<keyword evidence="8 11" id="KW-0456">Lyase</keyword>
<dbReference type="GO" id="GO:0030170">
    <property type="term" value="F:pyridoxal phosphate binding"/>
    <property type="evidence" value="ECO:0007669"/>
    <property type="project" value="InterPro"/>
</dbReference>
<comment type="similarity">
    <text evidence="2 11">Belongs to the group II decarboxylase family.</text>
</comment>
<keyword evidence="7 10" id="KW-0663">Pyridoxal phosphate</keyword>
<dbReference type="Pfam" id="PF00282">
    <property type="entry name" value="Pyridoxal_deC"/>
    <property type="match status" value="1"/>
</dbReference>
<reference evidence="12" key="2">
    <citation type="submission" date="2025-08" db="UniProtKB">
        <authorList>
            <consortium name="Ensembl"/>
        </authorList>
    </citation>
    <scope>IDENTIFICATION</scope>
</reference>
<dbReference type="PRINTS" id="PR00800">
    <property type="entry name" value="YHDCRBOXLASE"/>
</dbReference>
<comment type="cofactor">
    <cofactor evidence="1 10 11">
        <name>pyridoxal 5'-phosphate</name>
        <dbReference type="ChEBI" id="CHEBI:597326"/>
    </cofactor>
</comment>
<dbReference type="Proteomes" id="UP000265040">
    <property type="component" value="Chromosome 3"/>
</dbReference>
<evidence type="ECO:0000313" key="13">
    <source>
        <dbReference type="Proteomes" id="UP000265040"/>
    </source>
</evidence>
<dbReference type="GO" id="GO:0042423">
    <property type="term" value="P:catecholamine biosynthetic process"/>
    <property type="evidence" value="ECO:0007669"/>
    <property type="project" value="UniProtKB-KW"/>
</dbReference>
<accession>A0A7N6BLJ2</accession>
<dbReference type="FunFam" id="3.40.640.10:FF:000025">
    <property type="entry name" value="Histidine decarboxylase"/>
    <property type="match status" value="1"/>
</dbReference>
<dbReference type="AlphaFoldDB" id="A0A7N6BLJ2"/>
<keyword evidence="6" id="KW-0210">Decarboxylase</keyword>
<gene>
    <name evidence="12" type="primary">HDC</name>
</gene>
<evidence type="ECO:0000256" key="2">
    <source>
        <dbReference type="ARBA" id="ARBA00009533"/>
    </source>
</evidence>
<reference evidence="12" key="3">
    <citation type="submission" date="2025-09" db="UniProtKB">
        <authorList>
            <consortium name="Ensembl"/>
        </authorList>
    </citation>
    <scope>IDENTIFICATION</scope>
</reference>
<dbReference type="SUPFAM" id="SSF53383">
    <property type="entry name" value="PLP-dependent transferases"/>
    <property type="match status" value="1"/>
</dbReference>
<evidence type="ECO:0000256" key="11">
    <source>
        <dbReference type="RuleBase" id="RU000382"/>
    </source>
</evidence>
<dbReference type="GO" id="GO:0004398">
    <property type="term" value="F:histidine decarboxylase activity"/>
    <property type="evidence" value="ECO:0007669"/>
    <property type="project" value="UniProtKB-EC"/>
</dbReference>
<dbReference type="InterPro" id="IPR015424">
    <property type="entry name" value="PyrdxlP-dep_Trfase"/>
</dbReference>
<evidence type="ECO:0000256" key="6">
    <source>
        <dbReference type="ARBA" id="ARBA00022793"/>
    </source>
</evidence>
<dbReference type="Ensembl" id="ENSATET00000037326.2">
    <property type="protein sequence ID" value="ENSATEP00000063528.1"/>
    <property type="gene ID" value="ENSATEG00000017150.3"/>
</dbReference>
<dbReference type="InterPro" id="IPR021115">
    <property type="entry name" value="Pyridoxal-P_BS"/>
</dbReference>
<evidence type="ECO:0000313" key="12">
    <source>
        <dbReference type="Ensembl" id="ENSATEP00000063528.1"/>
    </source>
</evidence>
<sequence>MQAEEYNRRGKELVDYITQYLGSIRERRVIPDVKPGYMRELLPDAAPTEPEDWESIFNDIEKVIMPGASSPACTELEMNVMDWLCKALGLPSFFLHHHPDSRGGGILQSTVSESTLVALLAARKDKILQLRAELNQDVDDSILNARLVAYASDQAHSSVEKAGLISLVKIRFLPTDEQLSLRGDTLKQAIQEDRRRGLVPFMLCATLGTTGVCAFDKLSELGPACAEEGLWLHVDAAYAGSAYFCPELRWSLEGIEFADSFVFNPSKWMMVHFDCTAFWVKDKYKLQQTFNVDPVYLRHENSQAATDFMHWQIPLSRRFRSLKLWFAMRSFGLKNLQAHIRNVNVTELSLYHPIKELELSLSVFTEGKMC</sequence>
<dbReference type="InterPro" id="IPR015421">
    <property type="entry name" value="PyrdxlP-dep_Trfase_major"/>
</dbReference>
<protein>
    <recommendedName>
        <fullName evidence="9">Histidine decarboxylase</fullName>
        <ecNumber evidence="4">4.1.1.22</ecNumber>
    </recommendedName>
</protein>
<reference evidence="12" key="1">
    <citation type="submission" date="2021-04" db="EMBL/GenBank/DDBJ databases">
        <authorList>
            <consortium name="Wellcome Sanger Institute Data Sharing"/>
        </authorList>
    </citation>
    <scope>NUCLEOTIDE SEQUENCE [LARGE SCALE GENOMIC DNA]</scope>
</reference>
<evidence type="ECO:0000256" key="5">
    <source>
        <dbReference type="ARBA" id="ARBA00022584"/>
    </source>
</evidence>
<dbReference type="GeneTree" id="ENSGT00940000157938"/>
<dbReference type="InterPro" id="IPR010977">
    <property type="entry name" value="Aromatic_deC"/>
</dbReference>
<proteinExistence type="inferred from homology"/>
<evidence type="ECO:0000256" key="8">
    <source>
        <dbReference type="ARBA" id="ARBA00023239"/>
    </source>
</evidence>
<organism evidence="12 13">
    <name type="scientific">Anabas testudineus</name>
    <name type="common">Climbing perch</name>
    <name type="synonym">Anthias testudineus</name>
    <dbReference type="NCBI Taxonomy" id="64144"/>
    <lineage>
        <taxon>Eukaryota</taxon>
        <taxon>Metazoa</taxon>
        <taxon>Chordata</taxon>
        <taxon>Craniata</taxon>
        <taxon>Vertebrata</taxon>
        <taxon>Euteleostomi</taxon>
        <taxon>Actinopterygii</taxon>
        <taxon>Neopterygii</taxon>
        <taxon>Teleostei</taxon>
        <taxon>Neoteleostei</taxon>
        <taxon>Acanthomorphata</taxon>
        <taxon>Anabantaria</taxon>
        <taxon>Anabantiformes</taxon>
        <taxon>Anabantoidei</taxon>
        <taxon>Anabantidae</taxon>
        <taxon>Anabas</taxon>
    </lineage>
</organism>
<dbReference type="GO" id="GO:0005737">
    <property type="term" value="C:cytoplasm"/>
    <property type="evidence" value="ECO:0007669"/>
    <property type="project" value="TreeGrafter"/>
</dbReference>
<evidence type="ECO:0000256" key="7">
    <source>
        <dbReference type="ARBA" id="ARBA00022898"/>
    </source>
</evidence>
<name>A0A7N6BLJ2_ANATE</name>
<evidence type="ECO:0000256" key="10">
    <source>
        <dbReference type="PIRSR" id="PIRSR602129-50"/>
    </source>
</evidence>
<dbReference type="Gene3D" id="3.40.640.10">
    <property type="entry name" value="Type I PLP-dependent aspartate aminotransferase-like (Major domain)"/>
    <property type="match status" value="1"/>
</dbReference>
<evidence type="ECO:0000256" key="3">
    <source>
        <dbReference type="ARBA" id="ARBA00011738"/>
    </source>
</evidence>
<dbReference type="PANTHER" id="PTHR11999">
    <property type="entry name" value="GROUP II PYRIDOXAL-5-PHOSPHATE DECARBOXYLASE"/>
    <property type="match status" value="1"/>
</dbReference>
<dbReference type="GO" id="GO:0006548">
    <property type="term" value="P:L-histidine catabolic process"/>
    <property type="evidence" value="ECO:0007669"/>
    <property type="project" value="TreeGrafter"/>
</dbReference>
<keyword evidence="13" id="KW-1185">Reference proteome</keyword>
<feature type="modified residue" description="N6-(pyridoxal phosphate)lysine" evidence="10">
    <location>
        <position position="267"/>
    </location>
</feature>
<dbReference type="PANTHER" id="PTHR11999:SF68">
    <property type="entry name" value="HISTIDINE DECARBOXYLASE"/>
    <property type="match status" value="1"/>
</dbReference>
<dbReference type="EC" id="4.1.1.22" evidence="4"/>
<evidence type="ECO:0000256" key="1">
    <source>
        <dbReference type="ARBA" id="ARBA00001933"/>
    </source>
</evidence>
<dbReference type="InterPro" id="IPR002129">
    <property type="entry name" value="PyrdxlP-dep_de-COase"/>
</dbReference>
<dbReference type="PROSITE" id="PS00392">
    <property type="entry name" value="DDC_GAD_HDC_YDC"/>
    <property type="match status" value="1"/>
</dbReference>
<comment type="subunit">
    <text evidence="3">Homodimer.</text>
</comment>
<keyword evidence="5" id="KW-0127">Catecholamine biosynthesis</keyword>
<evidence type="ECO:0000256" key="4">
    <source>
        <dbReference type="ARBA" id="ARBA00012320"/>
    </source>
</evidence>